<dbReference type="RefSeq" id="YP_009188014.1">
    <property type="nucleotide sequence ID" value="NC_028662.1"/>
</dbReference>
<proteinExistence type="predicted"/>
<dbReference type="KEGG" id="vg:26517068"/>
<keyword evidence="2" id="KW-1185">Reference proteome</keyword>
<dbReference type="OrthoDB" id="7980at10239"/>
<dbReference type="Proteomes" id="UP000203948">
    <property type="component" value="Segment"/>
</dbReference>
<dbReference type="Pfam" id="PF17388">
    <property type="entry name" value="GP24_25"/>
    <property type="match status" value="1"/>
</dbReference>
<evidence type="ECO:0000313" key="1">
    <source>
        <dbReference type="EMBL" id="ALA48132.1"/>
    </source>
</evidence>
<protein>
    <recommendedName>
        <fullName evidence="3">Tail assembly chaperone</fullName>
    </recommendedName>
</protein>
<dbReference type="EMBL" id="KT206225">
    <property type="protein sequence ID" value="ALA48132.1"/>
    <property type="molecule type" value="Genomic_DNA"/>
</dbReference>
<dbReference type="InterPro" id="IPR020132">
    <property type="entry name" value="Gp24/Gp25"/>
</dbReference>
<reference evidence="1 2" key="1">
    <citation type="journal article" date="2016" name="Arch. Virol.">
        <title>Genome sequence of a cluster A13 mycobacteriophage detected in Mycobacterium phlei over a half century ago.</title>
        <authorList>
            <person name="Marton S."/>
            <person name="Feher E."/>
            <person name="Horvath B."/>
            <person name="Haber K."/>
            <person name="Somogyi P."/>
            <person name="Minarovits J."/>
            <person name="Banyai K."/>
        </authorList>
    </citation>
    <scope>NUCLEOTIDE SEQUENCE [LARGE SCALE GENOMIC DNA]</scope>
</reference>
<evidence type="ECO:0000313" key="2">
    <source>
        <dbReference type="Proteomes" id="UP000203948"/>
    </source>
</evidence>
<name>A0A0N9BDM2_9CAUD</name>
<evidence type="ECO:0008006" key="3">
    <source>
        <dbReference type="Google" id="ProtNLM"/>
    </source>
</evidence>
<dbReference type="GeneID" id="26517068"/>
<sequence>MTYNNTFSLDDIRAEVERRFAPTIIELSDDSTVELKPLIRLGQKDREAVLNYINEMSELTDGDDDELENDDWAEIVCDVAEKVLKLVANSPRKLLEALDHDDIEVKASMYSAVLSRWIGDTQLGEAVSSPN</sequence>
<accession>A0A0N9BDM2</accession>
<organism evidence="1 2">
    <name type="scientific">Mycobacterium phage Phlei</name>
    <dbReference type="NCBI Taxonomy" id="1690684"/>
    <lineage>
        <taxon>Viruses</taxon>
        <taxon>Duplodnaviria</taxon>
        <taxon>Heunggongvirae</taxon>
        <taxon>Uroviricota</taxon>
        <taxon>Caudoviricetes</taxon>
        <taxon>Phleivirus</taxon>
        <taxon>Phleivirus Phlei</taxon>
    </lineage>
</organism>